<reference evidence="2 3" key="1">
    <citation type="submission" date="2015-11" db="EMBL/GenBank/DDBJ databases">
        <title>Solirubrum puertoriconensis gen. nov. an environmental bacteria isolated in Puerto Rico.</title>
        <authorList>
            <person name="Cuebas-Irizarry M.F."/>
            <person name="Montalvo-Rodriguez R."/>
        </authorList>
    </citation>
    <scope>NUCLEOTIDE SEQUENCE [LARGE SCALE GENOMIC DNA]</scope>
    <source>
        <strain evidence="2 3">MC1A</strain>
    </source>
</reference>
<evidence type="ECO:0000313" key="2">
    <source>
        <dbReference type="EMBL" id="KUG06585.1"/>
    </source>
</evidence>
<evidence type="ECO:0000313" key="3">
    <source>
        <dbReference type="Proteomes" id="UP000054223"/>
    </source>
</evidence>
<comment type="caution">
    <text evidence="2">The sequence shown here is derived from an EMBL/GenBank/DDBJ whole genome shotgun (WGS) entry which is preliminary data.</text>
</comment>
<dbReference type="OrthoDB" id="883391at2"/>
<accession>A0A9X0HIM5</accession>
<sequence length="143" mass="15237">MSQNADERRQERREGDKENYRNAPESRYQPDRNNPSRHHDRNPNDDGDATQDFNTIGDDGTSDGIAKTSAGSGANNLGSGGLVQDTNTRSRDADQGGTQGGGSKSDDQSHLRTPSAQGTHRSQGNSHDGGQSAQKGSRSGNQV</sequence>
<name>A0A9X0HIM5_SOLP1</name>
<organism evidence="2 3">
    <name type="scientific">Solirubrum puertoriconensis</name>
    <dbReference type="NCBI Taxonomy" id="1751427"/>
    <lineage>
        <taxon>Bacteria</taxon>
        <taxon>Pseudomonadati</taxon>
        <taxon>Bacteroidota</taxon>
        <taxon>Cytophagia</taxon>
        <taxon>Cytophagales</taxon>
    </lineage>
</organism>
<proteinExistence type="predicted"/>
<evidence type="ECO:0000256" key="1">
    <source>
        <dbReference type="SAM" id="MobiDB-lite"/>
    </source>
</evidence>
<feature type="compositionally biased region" description="Polar residues" evidence="1">
    <location>
        <begin position="111"/>
        <end position="143"/>
    </location>
</feature>
<keyword evidence="3" id="KW-1185">Reference proteome</keyword>
<dbReference type="EMBL" id="LNAL01000008">
    <property type="protein sequence ID" value="KUG06585.1"/>
    <property type="molecule type" value="Genomic_DNA"/>
</dbReference>
<dbReference type="RefSeq" id="WP_059072280.1">
    <property type="nucleotide sequence ID" value="NZ_LNAL01000008.1"/>
</dbReference>
<feature type="compositionally biased region" description="Basic and acidic residues" evidence="1">
    <location>
        <begin position="1"/>
        <end position="20"/>
    </location>
</feature>
<gene>
    <name evidence="2" type="ORF">ASU33_04365</name>
</gene>
<dbReference type="Proteomes" id="UP000054223">
    <property type="component" value="Unassembled WGS sequence"/>
</dbReference>
<protein>
    <submittedName>
        <fullName evidence="2">Uncharacterized protein</fullName>
    </submittedName>
</protein>
<feature type="region of interest" description="Disordered" evidence="1">
    <location>
        <begin position="1"/>
        <end position="143"/>
    </location>
</feature>
<dbReference type="AlphaFoldDB" id="A0A9X0HIM5"/>